<dbReference type="PANTHER" id="PTHR34605">
    <property type="entry name" value="PHAGE_INTEGRASE DOMAIN-CONTAINING PROTEIN"/>
    <property type="match status" value="1"/>
</dbReference>
<dbReference type="AlphaFoldDB" id="A0AAV7KZ50"/>
<feature type="region of interest" description="Disordered" evidence="1">
    <location>
        <begin position="170"/>
        <end position="202"/>
    </location>
</feature>
<dbReference type="Gene3D" id="1.10.443.10">
    <property type="entry name" value="Intergrase catalytic core"/>
    <property type="match status" value="1"/>
</dbReference>
<protein>
    <recommendedName>
        <fullName evidence="4">Tyr recombinase domain-containing protein</fullName>
    </recommendedName>
</protein>
<evidence type="ECO:0000313" key="3">
    <source>
        <dbReference type="Proteomes" id="UP001066276"/>
    </source>
</evidence>
<reference evidence="2" key="1">
    <citation type="journal article" date="2022" name="bioRxiv">
        <title>Sequencing and chromosome-scale assembly of the giantPleurodeles waltlgenome.</title>
        <authorList>
            <person name="Brown T."/>
            <person name="Elewa A."/>
            <person name="Iarovenko S."/>
            <person name="Subramanian E."/>
            <person name="Araus A.J."/>
            <person name="Petzold A."/>
            <person name="Susuki M."/>
            <person name="Suzuki K.-i.T."/>
            <person name="Hayashi T."/>
            <person name="Toyoda A."/>
            <person name="Oliveira C."/>
            <person name="Osipova E."/>
            <person name="Leigh N.D."/>
            <person name="Simon A."/>
            <person name="Yun M.H."/>
        </authorList>
    </citation>
    <scope>NUCLEOTIDE SEQUENCE</scope>
    <source>
        <strain evidence="2">20211129_DDA</strain>
        <tissue evidence="2">Liver</tissue>
    </source>
</reference>
<proteinExistence type="predicted"/>
<dbReference type="GO" id="GO:0003677">
    <property type="term" value="F:DNA binding"/>
    <property type="evidence" value="ECO:0007669"/>
    <property type="project" value="InterPro"/>
</dbReference>
<dbReference type="PANTHER" id="PTHR34605:SF3">
    <property type="entry name" value="P CELL-TYPE AGGLUTINATION PROTEIN MAP4-LIKE-RELATED"/>
    <property type="match status" value="1"/>
</dbReference>
<feature type="region of interest" description="Disordered" evidence="1">
    <location>
        <begin position="24"/>
        <end position="60"/>
    </location>
</feature>
<dbReference type="InterPro" id="IPR013762">
    <property type="entry name" value="Integrase-like_cat_sf"/>
</dbReference>
<feature type="compositionally biased region" description="Basic and acidic residues" evidence="1">
    <location>
        <begin position="24"/>
        <end position="34"/>
    </location>
</feature>
<dbReference type="Proteomes" id="UP001066276">
    <property type="component" value="Chromosome 12"/>
</dbReference>
<evidence type="ECO:0000313" key="2">
    <source>
        <dbReference type="EMBL" id="KAJ1084552.1"/>
    </source>
</evidence>
<comment type="caution">
    <text evidence="2">The sequence shown here is derived from an EMBL/GenBank/DDBJ whole genome shotgun (WGS) entry which is preliminary data.</text>
</comment>
<sequence length="292" mass="30879">MFRADVGCRRFIGDLGGWSVKVRAPSEHRHEGRVRSGAVHPTSRERDGLDEAQPSTSQGAGAGCAYLDEELLDYEEELEVPDTAKKWVMVVAGEVPGVVQGGHVPAHRQEVSAGSLPRGEEGFVRSLLLHEGRDSFGDSTWAKVSKAMGGSRAIRNTVEASIQVSAVTEVEGKSEVSGGTGDGSLLKGESGEGGKKVDANTGGDEVDGSHLLASQFLAVLRMAVGRLGLEPSSYGTHSFRIGAATEARRQCKSDQSIKQLGKFALNRDGFSTYIKQALVPGKTPLCGEGFLA</sequence>
<dbReference type="GO" id="GO:0015074">
    <property type="term" value="P:DNA integration"/>
    <property type="evidence" value="ECO:0007669"/>
    <property type="project" value="InterPro"/>
</dbReference>
<dbReference type="EMBL" id="JANPWB010000016">
    <property type="protein sequence ID" value="KAJ1084552.1"/>
    <property type="molecule type" value="Genomic_DNA"/>
</dbReference>
<keyword evidence="3" id="KW-1185">Reference proteome</keyword>
<gene>
    <name evidence="2" type="ORF">NDU88_004699</name>
</gene>
<dbReference type="GO" id="GO:0006310">
    <property type="term" value="P:DNA recombination"/>
    <property type="evidence" value="ECO:0007669"/>
    <property type="project" value="InterPro"/>
</dbReference>
<name>A0AAV7KZ50_PLEWA</name>
<accession>A0AAV7KZ50</accession>
<evidence type="ECO:0000256" key="1">
    <source>
        <dbReference type="SAM" id="MobiDB-lite"/>
    </source>
</evidence>
<evidence type="ECO:0008006" key="4">
    <source>
        <dbReference type="Google" id="ProtNLM"/>
    </source>
</evidence>
<organism evidence="2 3">
    <name type="scientific">Pleurodeles waltl</name>
    <name type="common">Iberian ribbed newt</name>
    <dbReference type="NCBI Taxonomy" id="8319"/>
    <lineage>
        <taxon>Eukaryota</taxon>
        <taxon>Metazoa</taxon>
        <taxon>Chordata</taxon>
        <taxon>Craniata</taxon>
        <taxon>Vertebrata</taxon>
        <taxon>Euteleostomi</taxon>
        <taxon>Amphibia</taxon>
        <taxon>Batrachia</taxon>
        <taxon>Caudata</taxon>
        <taxon>Salamandroidea</taxon>
        <taxon>Salamandridae</taxon>
        <taxon>Pleurodelinae</taxon>
        <taxon>Pleurodeles</taxon>
    </lineage>
</organism>
<feature type="compositionally biased region" description="Basic and acidic residues" evidence="1">
    <location>
        <begin position="189"/>
        <end position="198"/>
    </location>
</feature>
<dbReference type="InterPro" id="IPR052925">
    <property type="entry name" value="Phage_Integrase-like_Recomb"/>
</dbReference>